<feature type="transmembrane region" description="Helical" evidence="1">
    <location>
        <begin position="93"/>
        <end position="114"/>
    </location>
</feature>
<sequence>MDDLFSGEYFYRHLKSRNYANISAIVLLIYDTLLTSGDEIAFVWRRKFGLGSTLYLLARYCGFPGLCVGFAYNTRNFDGRAELFEKLFLMTTFSFNLIVAIATHVLLIVGAYAISGGKQTTSVVLRILLAGYSGLILHPLYLECGNQRKLKGVYVLAGLNNSLKNTVSVLLICRFTLELRKFNEHIQTVPSLHVDSETRLGIREHLNSLNGTIMEEFEGLDSERLDHRSWVRIDFEYSFSTLVSLFAYYHRSIWTATFLKRLQVLVEVIILVSSSKLSKSNIQVQDLRTDMTLIPTEILQHILYHSFPPVSQGLDGPEDMQPPFEKDPVAYQEQLATTYPLRFERNRSPTSLRQGSLEIQADRFVKGPQIKLQFEEKGKYDGVDDCIRQPDYRDDKLIKDDDAQFLAVMDAISFGRISLDYLPQLEYLLTNLLESCADNLYSSQVQRNTGPISVPKLKVANLPLLTAWIWESITPATVSSLTNLPVAFYWDDPIHILRATQLLEVCRNLEVFS</sequence>
<evidence type="ECO:0000313" key="3">
    <source>
        <dbReference type="EMBL" id="KIJ46951.1"/>
    </source>
</evidence>
<proteinExistence type="predicted"/>
<keyword evidence="1" id="KW-1133">Transmembrane helix</keyword>
<name>A0A0C9VI26_SPHS4</name>
<dbReference type="OrthoDB" id="2692685at2759"/>
<feature type="transmembrane region" description="Helical" evidence="1">
    <location>
        <begin position="54"/>
        <end position="73"/>
    </location>
</feature>
<evidence type="ECO:0000256" key="1">
    <source>
        <dbReference type="SAM" id="Phobius"/>
    </source>
</evidence>
<keyword evidence="4" id="KW-1185">Reference proteome</keyword>
<protein>
    <recommendedName>
        <fullName evidence="2">DUF6533 domain-containing protein</fullName>
    </recommendedName>
</protein>
<evidence type="ECO:0000259" key="2">
    <source>
        <dbReference type="Pfam" id="PF20151"/>
    </source>
</evidence>
<dbReference type="EMBL" id="KN837105">
    <property type="protein sequence ID" value="KIJ46951.1"/>
    <property type="molecule type" value="Genomic_DNA"/>
</dbReference>
<gene>
    <name evidence="3" type="ORF">M422DRAFT_778340</name>
</gene>
<dbReference type="AlphaFoldDB" id="A0A0C9VI26"/>
<keyword evidence="1" id="KW-0472">Membrane</keyword>
<feature type="transmembrane region" description="Helical" evidence="1">
    <location>
        <begin position="123"/>
        <end position="142"/>
    </location>
</feature>
<evidence type="ECO:0000313" key="4">
    <source>
        <dbReference type="Proteomes" id="UP000054279"/>
    </source>
</evidence>
<feature type="domain" description="DUF6533" evidence="2">
    <location>
        <begin position="19"/>
        <end position="63"/>
    </location>
</feature>
<reference evidence="3 4" key="1">
    <citation type="submission" date="2014-06" db="EMBL/GenBank/DDBJ databases">
        <title>Evolutionary Origins and Diversification of the Mycorrhizal Mutualists.</title>
        <authorList>
            <consortium name="DOE Joint Genome Institute"/>
            <consortium name="Mycorrhizal Genomics Consortium"/>
            <person name="Kohler A."/>
            <person name="Kuo A."/>
            <person name="Nagy L.G."/>
            <person name="Floudas D."/>
            <person name="Copeland A."/>
            <person name="Barry K.W."/>
            <person name="Cichocki N."/>
            <person name="Veneault-Fourrey C."/>
            <person name="LaButti K."/>
            <person name="Lindquist E.A."/>
            <person name="Lipzen A."/>
            <person name="Lundell T."/>
            <person name="Morin E."/>
            <person name="Murat C."/>
            <person name="Riley R."/>
            <person name="Ohm R."/>
            <person name="Sun H."/>
            <person name="Tunlid A."/>
            <person name="Henrissat B."/>
            <person name="Grigoriev I.V."/>
            <person name="Hibbett D.S."/>
            <person name="Martin F."/>
        </authorList>
    </citation>
    <scope>NUCLEOTIDE SEQUENCE [LARGE SCALE GENOMIC DNA]</scope>
    <source>
        <strain evidence="3 4">SS14</strain>
    </source>
</reference>
<dbReference type="Proteomes" id="UP000054279">
    <property type="component" value="Unassembled WGS sequence"/>
</dbReference>
<keyword evidence="1" id="KW-0812">Transmembrane</keyword>
<feature type="transmembrane region" description="Helical" evidence="1">
    <location>
        <begin position="20"/>
        <end position="42"/>
    </location>
</feature>
<organism evidence="3 4">
    <name type="scientific">Sphaerobolus stellatus (strain SS14)</name>
    <dbReference type="NCBI Taxonomy" id="990650"/>
    <lineage>
        <taxon>Eukaryota</taxon>
        <taxon>Fungi</taxon>
        <taxon>Dikarya</taxon>
        <taxon>Basidiomycota</taxon>
        <taxon>Agaricomycotina</taxon>
        <taxon>Agaricomycetes</taxon>
        <taxon>Phallomycetidae</taxon>
        <taxon>Geastrales</taxon>
        <taxon>Sphaerobolaceae</taxon>
        <taxon>Sphaerobolus</taxon>
    </lineage>
</organism>
<dbReference type="HOGENOM" id="CLU_531181_0_0_1"/>
<accession>A0A0C9VI26</accession>
<dbReference type="InterPro" id="IPR045340">
    <property type="entry name" value="DUF6533"/>
</dbReference>
<dbReference type="Pfam" id="PF20151">
    <property type="entry name" value="DUF6533"/>
    <property type="match status" value="1"/>
</dbReference>